<reference evidence="1 2" key="1">
    <citation type="submission" date="2023-07" db="EMBL/GenBank/DDBJ databases">
        <title>Sequencing the genomes of 1000 actinobacteria strains.</title>
        <authorList>
            <person name="Klenk H.-P."/>
        </authorList>
    </citation>
    <scope>NUCLEOTIDE SEQUENCE [LARGE SCALE GENOMIC DNA]</scope>
    <source>
        <strain evidence="1 2">DSM 19426</strain>
    </source>
</reference>
<dbReference type="Gene3D" id="1.10.620.20">
    <property type="entry name" value="Ribonucleotide Reductase, subunit A"/>
    <property type="match status" value="1"/>
</dbReference>
<dbReference type="EMBL" id="JAVDYG010000001">
    <property type="protein sequence ID" value="MDR7360620.1"/>
    <property type="molecule type" value="Genomic_DNA"/>
</dbReference>
<dbReference type="Proteomes" id="UP001183648">
    <property type="component" value="Unassembled WGS sequence"/>
</dbReference>
<dbReference type="RefSeq" id="WP_310297349.1">
    <property type="nucleotide sequence ID" value="NZ_BAAAPS010000011.1"/>
</dbReference>
<name>A0ABU2BPS1_9ACTN</name>
<evidence type="ECO:0000313" key="2">
    <source>
        <dbReference type="Proteomes" id="UP001183648"/>
    </source>
</evidence>
<accession>A0ABU2BPS1</accession>
<sequence>MTTTTTSSHDIPVEADLDAAPGLLDGAMSLELTPQQCNLEYWIGAVAQGTLRGLAKGGHRPETPVPDHMLLEGPLRQALIEEFAFRSVAEEKATRALSYLVLHAPDTDTMEFFATQLVDEARHSACFRGHLLELGVGEEELAETVERAAGADVASVLVPLEEFGLPLGRDHGDFIGGVIVITVLVEGVLAPAAELSERKWRLLDPAAAEIERAAGVDEIRHLTVGSSIVKRYLEEHPEELDRVQALITRGRELWGSLPVLDMILRREQLFQQGLADHEDLLADYEIAPGKRLLDTTAEERMMLAATWSLEMQESRLAYMGLS</sequence>
<protein>
    <submittedName>
        <fullName evidence="1">1,2-phenylacetyl-CoA epoxidase catalytic subunit</fullName>
    </submittedName>
</protein>
<comment type="caution">
    <text evidence="1">The sequence shown here is derived from an EMBL/GenBank/DDBJ whole genome shotgun (WGS) entry which is preliminary data.</text>
</comment>
<dbReference type="InterPro" id="IPR009078">
    <property type="entry name" value="Ferritin-like_SF"/>
</dbReference>
<evidence type="ECO:0000313" key="1">
    <source>
        <dbReference type="EMBL" id="MDR7360620.1"/>
    </source>
</evidence>
<dbReference type="SUPFAM" id="SSF47240">
    <property type="entry name" value="Ferritin-like"/>
    <property type="match status" value="1"/>
</dbReference>
<dbReference type="InterPro" id="IPR012348">
    <property type="entry name" value="RNR-like"/>
</dbReference>
<gene>
    <name evidence="1" type="ORF">J2S63_000173</name>
</gene>
<keyword evidence="2" id="KW-1185">Reference proteome</keyword>
<proteinExistence type="predicted"/>
<organism evidence="1 2">
    <name type="scientific">Nocardioides marmoribigeumensis</name>
    <dbReference type="NCBI Taxonomy" id="433649"/>
    <lineage>
        <taxon>Bacteria</taxon>
        <taxon>Bacillati</taxon>
        <taxon>Actinomycetota</taxon>
        <taxon>Actinomycetes</taxon>
        <taxon>Propionibacteriales</taxon>
        <taxon>Nocardioidaceae</taxon>
        <taxon>Nocardioides</taxon>
    </lineage>
</organism>